<feature type="compositionally biased region" description="Low complexity" evidence="1">
    <location>
        <begin position="320"/>
        <end position="330"/>
    </location>
</feature>
<keyword evidence="2" id="KW-0812">Transmembrane</keyword>
<feature type="region of interest" description="Disordered" evidence="1">
    <location>
        <begin position="307"/>
        <end position="341"/>
    </location>
</feature>
<keyword evidence="2" id="KW-1133">Transmembrane helix</keyword>
<proteinExistence type="predicted"/>
<protein>
    <submittedName>
        <fullName evidence="4">10783_t:CDS:1</fullName>
    </submittedName>
</protein>
<dbReference type="AlphaFoldDB" id="A0A9N9FNB0"/>
<keyword evidence="5" id="KW-1185">Reference proteome</keyword>
<reference evidence="4" key="1">
    <citation type="submission" date="2021-06" db="EMBL/GenBank/DDBJ databases">
        <authorList>
            <person name="Kallberg Y."/>
            <person name="Tangrot J."/>
            <person name="Rosling A."/>
        </authorList>
    </citation>
    <scope>NUCLEOTIDE SEQUENCE</scope>
    <source>
        <strain evidence="4">FL130A</strain>
    </source>
</reference>
<evidence type="ECO:0000256" key="1">
    <source>
        <dbReference type="SAM" id="MobiDB-lite"/>
    </source>
</evidence>
<evidence type="ECO:0000256" key="2">
    <source>
        <dbReference type="SAM" id="Phobius"/>
    </source>
</evidence>
<feature type="signal peptide" evidence="3">
    <location>
        <begin position="1"/>
        <end position="26"/>
    </location>
</feature>
<gene>
    <name evidence="4" type="ORF">ALEPTO_LOCUS5595</name>
</gene>
<feature type="transmembrane region" description="Helical" evidence="2">
    <location>
        <begin position="254"/>
        <end position="273"/>
    </location>
</feature>
<organism evidence="4 5">
    <name type="scientific">Ambispora leptoticha</name>
    <dbReference type="NCBI Taxonomy" id="144679"/>
    <lineage>
        <taxon>Eukaryota</taxon>
        <taxon>Fungi</taxon>
        <taxon>Fungi incertae sedis</taxon>
        <taxon>Mucoromycota</taxon>
        <taxon>Glomeromycotina</taxon>
        <taxon>Glomeromycetes</taxon>
        <taxon>Archaeosporales</taxon>
        <taxon>Ambisporaceae</taxon>
        <taxon>Ambispora</taxon>
    </lineage>
</organism>
<feature type="region of interest" description="Disordered" evidence="1">
    <location>
        <begin position="357"/>
        <end position="409"/>
    </location>
</feature>
<name>A0A9N9FNB0_9GLOM</name>
<feature type="compositionally biased region" description="Low complexity" evidence="1">
    <location>
        <begin position="168"/>
        <end position="195"/>
    </location>
</feature>
<feature type="transmembrane region" description="Helical" evidence="2">
    <location>
        <begin position="215"/>
        <end position="234"/>
    </location>
</feature>
<dbReference type="Proteomes" id="UP000789508">
    <property type="component" value="Unassembled WGS sequence"/>
</dbReference>
<keyword evidence="3" id="KW-0732">Signal</keyword>
<accession>A0A9N9FNB0</accession>
<feature type="compositionally biased region" description="Basic and acidic residues" evidence="1">
    <location>
        <begin position="387"/>
        <end position="399"/>
    </location>
</feature>
<comment type="caution">
    <text evidence="4">The sequence shown here is derived from an EMBL/GenBank/DDBJ whole genome shotgun (WGS) entry which is preliminary data.</text>
</comment>
<keyword evidence="2" id="KW-0472">Membrane</keyword>
<sequence length="429" mass="46727">MDSVFYIKFGLFILFLGILQPVFVNAENYDAVVNLDASTTWYGCEKGTSQSVAFSVVLTDGTKTTKDTGYTEPNNLYKSEAPGFIVVLANNISMQNYIDPLLQMSDYYPSLSCWSYKPVVPVTNCTKSGKVAGGLQNLCIAVTNPSSNQLQFQLNIAFYDPSNPPSITGSSSNPSKTNSGSSTDSADGTTGSGSNPSKTNSGSAIAQILKNSADILALNLSPIILLMTFSTLMLKISNKSKLSVQMNRKFGIKIFRIFVFLWTLTITHSTPIIRRNDVDTSDLLSDTGDHFMVDLGALDGSKFFPSTAELTSDDNEPDATVTDTSTTTGTPQKNKLRRPHIRSSTYVPGLGYISEKKLEELPKGTTQTSQTSEYSGDDTQANSLSLEDQKNIKDFEHTSGSHIPPGLKKQKVQLINPQTQEHEHTVITE</sequence>
<feature type="region of interest" description="Disordered" evidence="1">
    <location>
        <begin position="165"/>
        <end position="201"/>
    </location>
</feature>
<dbReference type="OrthoDB" id="2410581at2759"/>
<dbReference type="EMBL" id="CAJVPS010001616">
    <property type="protein sequence ID" value="CAG8544951.1"/>
    <property type="molecule type" value="Genomic_DNA"/>
</dbReference>
<feature type="compositionally biased region" description="Polar residues" evidence="1">
    <location>
        <begin position="364"/>
        <end position="386"/>
    </location>
</feature>
<feature type="chain" id="PRO_5040364520" evidence="3">
    <location>
        <begin position="27"/>
        <end position="429"/>
    </location>
</feature>
<evidence type="ECO:0000313" key="4">
    <source>
        <dbReference type="EMBL" id="CAG8544951.1"/>
    </source>
</evidence>
<evidence type="ECO:0000313" key="5">
    <source>
        <dbReference type="Proteomes" id="UP000789508"/>
    </source>
</evidence>
<evidence type="ECO:0000256" key="3">
    <source>
        <dbReference type="SAM" id="SignalP"/>
    </source>
</evidence>